<dbReference type="STRING" id="1499967.U27_00146"/>
<evidence type="ECO:0000256" key="1">
    <source>
        <dbReference type="ARBA" id="ARBA00022490"/>
    </source>
</evidence>
<sequence>MSKILGLDVGDATIGIAVSDTLGWTAQGITTIHRKNVKHDLYHLRKLIHEHHVKKVVVGIPFKMNGELDTQTKKILHFAALLRTTFHLPVITWDERLSTVAANKILDIGRMNKKKKAEIIDQVAATIILQGYLDSRNEKMVS</sequence>
<dbReference type="EC" id="3.1.-.-" evidence="5"/>
<accession>A0A081C6Q0</accession>
<protein>
    <recommendedName>
        <fullName evidence="5">Putative pre-16S rRNA nuclease</fullName>
        <ecNumber evidence="5">3.1.-.-</ecNumber>
    </recommendedName>
</protein>
<organism evidence="7">
    <name type="scientific">Vecturithrix granuli</name>
    <dbReference type="NCBI Taxonomy" id="1499967"/>
    <lineage>
        <taxon>Bacteria</taxon>
        <taxon>Candidatus Moduliflexota</taxon>
        <taxon>Candidatus Vecturitrichia</taxon>
        <taxon>Candidatus Vecturitrichales</taxon>
        <taxon>Candidatus Vecturitrichaceae</taxon>
        <taxon>Candidatus Vecturithrix</taxon>
    </lineage>
</organism>
<name>A0A081C6Q0_VECG1</name>
<dbReference type="eggNOG" id="COG0816">
    <property type="taxonomic scope" value="Bacteria"/>
</dbReference>
<dbReference type="NCBIfam" id="TIGR00250">
    <property type="entry name" value="RNAse_H_YqgF"/>
    <property type="match status" value="1"/>
</dbReference>
<evidence type="ECO:0000259" key="6">
    <source>
        <dbReference type="SMART" id="SM00732"/>
    </source>
</evidence>
<evidence type="ECO:0000313" key="8">
    <source>
        <dbReference type="Proteomes" id="UP000030661"/>
    </source>
</evidence>
<dbReference type="Gene3D" id="3.30.420.140">
    <property type="entry name" value="YqgF/RNase H-like domain"/>
    <property type="match status" value="1"/>
</dbReference>
<comment type="similarity">
    <text evidence="5">Belongs to the YqgF HJR family.</text>
</comment>
<evidence type="ECO:0000256" key="3">
    <source>
        <dbReference type="ARBA" id="ARBA00022722"/>
    </source>
</evidence>
<dbReference type="GO" id="GO:0004518">
    <property type="term" value="F:nuclease activity"/>
    <property type="evidence" value="ECO:0007669"/>
    <property type="project" value="UniProtKB-KW"/>
</dbReference>
<dbReference type="Pfam" id="PF03652">
    <property type="entry name" value="RuvX"/>
    <property type="match status" value="1"/>
</dbReference>
<evidence type="ECO:0000256" key="5">
    <source>
        <dbReference type="HAMAP-Rule" id="MF_00651"/>
    </source>
</evidence>
<proteinExistence type="inferred from homology"/>
<keyword evidence="8" id="KW-1185">Reference proteome</keyword>
<dbReference type="AlphaFoldDB" id="A0A081C6Q0"/>
<keyword evidence="2 5" id="KW-0690">Ribosome biogenesis</keyword>
<dbReference type="SMART" id="SM00732">
    <property type="entry name" value="YqgFc"/>
    <property type="match status" value="1"/>
</dbReference>
<keyword evidence="1 5" id="KW-0963">Cytoplasm</keyword>
<dbReference type="SUPFAM" id="SSF53098">
    <property type="entry name" value="Ribonuclease H-like"/>
    <property type="match status" value="1"/>
</dbReference>
<dbReference type="InterPro" id="IPR012337">
    <property type="entry name" value="RNaseH-like_sf"/>
</dbReference>
<dbReference type="InterPro" id="IPR037027">
    <property type="entry name" value="YqgF/RNaseH-like_dom_sf"/>
</dbReference>
<reference evidence="7" key="1">
    <citation type="journal article" date="2015" name="PeerJ">
        <title>First genomic representation of candidate bacterial phylum KSB3 points to enhanced environmental sensing as a trigger of wastewater bulking.</title>
        <authorList>
            <person name="Sekiguchi Y."/>
            <person name="Ohashi A."/>
            <person name="Parks D.H."/>
            <person name="Yamauchi T."/>
            <person name="Tyson G.W."/>
            <person name="Hugenholtz P."/>
        </authorList>
    </citation>
    <scope>NUCLEOTIDE SEQUENCE [LARGE SCALE GENOMIC DNA]</scope>
</reference>
<evidence type="ECO:0000256" key="4">
    <source>
        <dbReference type="ARBA" id="ARBA00022801"/>
    </source>
</evidence>
<dbReference type="CDD" id="cd16964">
    <property type="entry name" value="YqgF"/>
    <property type="match status" value="1"/>
</dbReference>
<feature type="domain" description="YqgF/RNase H-like" evidence="6">
    <location>
        <begin position="2"/>
        <end position="102"/>
    </location>
</feature>
<comment type="subcellular location">
    <subcellularLocation>
        <location evidence="5">Cytoplasm</location>
    </subcellularLocation>
</comment>
<dbReference type="EMBL" id="DF820472">
    <property type="protein sequence ID" value="GAK60255.1"/>
    <property type="molecule type" value="Genomic_DNA"/>
</dbReference>
<dbReference type="GO" id="GO:0016788">
    <property type="term" value="F:hydrolase activity, acting on ester bonds"/>
    <property type="evidence" value="ECO:0007669"/>
    <property type="project" value="UniProtKB-UniRule"/>
</dbReference>
<keyword evidence="3 5" id="KW-0540">Nuclease</keyword>
<dbReference type="PANTHER" id="PTHR33317">
    <property type="entry name" value="POLYNUCLEOTIDYL TRANSFERASE, RIBONUCLEASE H-LIKE SUPERFAMILY PROTEIN"/>
    <property type="match status" value="1"/>
</dbReference>
<dbReference type="Proteomes" id="UP000030661">
    <property type="component" value="Unassembled WGS sequence"/>
</dbReference>
<evidence type="ECO:0000313" key="7">
    <source>
        <dbReference type="EMBL" id="GAK60255.1"/>
    </source>
</evidence>
<dbReference type="GO" id="GO:0005829">
    <property type="term" value="C:cytosol"/>
    <property type="evidence" value="ECO:0007669"/>
    <property type="project" value="TreeGrafter"/>
</dbReference>
<dbReference type="InterPro" id="IPR006641">
    <property type="entry name" value="YqgF/RNaseH-like_dom"/>
</dbReference>
<dbReference type="HOGENOM" id="CLU_098240_2_0_0"/>
<evidence type="ECO:0000256" key="2">
    <source>
        <dbReference type="ARBA" id="ARBA00022517"/>
    </source>
</evidence>
<gene>
    <name evidence="7" type="ORF">U27_00146</name>
</gene>
<comment type="function">
    <text evidence="5">Could be a nuclease involved in processing of the 5'-end of pre-16S rRNA.</text>
</comment>
<dbReference type="InterPro" id="IPR005227">
    <property type="entry name" value="YqgF"/>
</dbReference>
<dbReference type="PANTHER" id="PTHR33317:SF4">
    <property type="entry name" value="POLYNUCLEOTIDYL TRANSFERASE, RIBONUCLEASE H-LIKE SUPERFAMILY PROTEIN"/>
    <property type="match status" value="1"/>
</dbReference>
<dbReference type="HAMAP" id="MF_00651">
    <property type="entry name" value="Nuclease_YqgF"/>
    <property type="match status" value="1"/>
</dbReference>
<dbReference type="GO" id="GO:0000967">
    <property type="term" value="P:rRNA 5'-end processing"/>
    <property type="evidence" value="ECO:0007669"/>
    <property type="project" value="UniProtKB-UniRule"/>
</dbReference>
<keyword evidence="4 5" id="KW-0378">Hydrolase</keyword>